<dbReference type="Pfam" id="PF01661">
    <property type="entry name" value="Macro"/>
    <property type="match status" value="1"/>
</dbReference>
<evidence type="ECO:0000259" key="1">
    <source>
        <dbReference type="PROSITE" id="PS51154"/>
    </source>
</evidence>
<gene>
    <name evidence="2" type="ORF">fado_33</name>
</gene>
<dbReference type="GO" id="GO:0140291">
    <property type="term" value="P:peptidyl-glutamate ADP-deribosylation"/>
    <property type="evidence" value="ECO:0007669"/>
    <property type="project" value="TreeGrafter"/>
</dbReference>
<feature type="domain" description="Macro" evidence="1">
    <location>
        <begin position="1"/>
        <end position="156"/>
    </location>
</feature>
<accession>A0AAE9G5P8</accession>
<dbReference type="InterPro" id="IPR043472">
    <property type="entry name" value="Macro_dom-like"/>
</dbReference>
<dbReference type="PANTHER" id="PTHR12521">
    <property type="entry name" value="PROTEIN C6ORF130"/>
    <property type="match status" value="1"/>
</dbReference>
<dbReference type="EMBL" id="OM236516">
    <property type="protein sequence ID" value="UNY48748.1"/>
    <property type="molecule type" value="Genomic_DNA"/>
</dbReference>
<evidence type="ECO:0000313" key="3">
    <source>
        <dbReference type="Proteomes" id="UP000831021"/>
    </source>
</evidence>
<reference evidence="2 3" key="1">
    <citation type="submission" date="2022-01" db="EMBL/GenBank/DDBJ databases">
        <authorList>
            <person name="Stokar-Avihail A."/>
        </authorList>
    </citation>
    <scope>NUCLEOTIDE SEQUENCE [LARGE SCALE GENOMIC DNA]</scope>
</reference>
<proteinExistence type="predicted"/>
<organism evidence="2 3">
    <name type="scientific">Bacillus phage FADO</name>
    <dbReference type="NCBI Taxonomy" id="2917160"/>
    <lineage>
        <taxon>Viruses</taxon>
        <taxon>Duplodnaviria</taxon>
        <taxon>Heunggongvirae</taxon>
        <taxon>Uroviricota</taxon>
        <taxon>Caudoviricetes</taxon>
        <taxon>Heleneionescovirinae</taxon>
        <taxon>Zhangjivirus</taxon>
        <taxon>Zhangjivirus fado</taxon>
    </lineage>
</organism>
<protein>
    <submittedName>
        <fullName evidence="2">ADP-ribose 1''-phosphate phophatase related protein</fullName>
    </submittedName>
</protein>
<dbReference type="InterPro" id="IPR050892">
    <property type="entry name" value="ADP-ribose_metab_enzymes"/>
</dbReference>
<dbReference type="Gene3D" id="3.40.220.10">
    <property type="entry name" value="Leucine Aminopeptidase, subunit E, domain 1"/>
    <property type="match status" value="1"/>
</dbReference>
<dbReference type="Proteomes" id="UP000831021">
    <property type="component" value="Segment"/>
</dbReference>
<dbReference type="PROSITE" id="PS51154">
    <property type="entry name" value="MACRO"/>
    <property type="match status" value="1"/>
</dbReference>
<dbReference type="SUPFAM" id="SSF52949">
    <property type="entry name" value="Macro domain-like"/>
    <property type="match status" value="1"/>
</dbReference>
<keyword evidence="3" id="KW-1185">Reference proteome</keyword>
<name>A0AAE9G5P8_9CAUD</name>
<evidence type="ECO:0000313" key="2">
    <source>
        <dbReference type="EMBL" id="UNY48748.1"/>
    </source>
</evidence>
<dbReference type="InterPro" id="IPR002589">
    <property type="entry name" value="Macro_dom"/>
</dbReference>
<dbReference type="SMART" id="SM00506">
    <property type="entry name" value="A1pp"/>
    <property type="match status" value="1"/>
</dbReference>
<sequence length="156" mass="17956">MIHIVEGDLLKAEENIIAHQVNCQGVMGSGVALQIKKKYYKAYLAYEKYCANFAYGNYREELLGQVQHIPVGELKFVSNLFGQLNYGRDGMQYTSTEALYKCFKQLRQFAEMNNLSVAMPYMIGCYRGGADWKEVEKLLLKTFDGYEVTLYKLNKE</sequence>
<dbReference type="PANTHER" id="PTHR12521:SF0">
    <property type="entry name" value="ADP-RIBOSE GLYCOHYDROLASE OARD1"/>
    <property type="match status" value="1"/>
</dbReference>